<evidence type="ECO:0000313" key="2">
    <source>
        <dbReference type="Proteomes" id="UP000054845"/>
    </source>
</evidence>
<evidence type="ECO:0000313" key="1">
    <source>
        <dbReference type="EMBL" id="CEH19294.1"/>
    </source>
</evidence>
<dbReference type="AlphaFoldDB" id="A0A0P1BQV0"/>
<sequence>MGGKLLYPHSRGKVTVASVPTTRMHRVHLVLPTDQRSALRALRGADKDDAL</sequence>
<name>A0A0P1BQV0_9BASI</name>
<dbReference type="EMBL" id="CCYA01000290">
    <property type="protein sequence ID" value="CEH19294.1"/>
    <property type="molecule type" value="Genomic_DNA"/>
</dbReference>
<accession>A0A0P1BQV0</accession>
<protein>
    <submittedName>
        <fullName evidence="1">Uncharacterized protein</fullName>
    </submittedName>
</protein>
<proteinExistence type="predicted"/>
<reference evidence="1 2" key="1">
    <citation type="submission" date="2014-09" db="EMBL/GenBank/DDBJ databases">
        <authorList>
            <person name="Magalhaes I.L.F."/>
            <person name="Oliveira U."/>
            <person name="Santos F.R."/>
            <person name="Vidigal T.H.D.A."/>
            <person name="Brescovit A.D."/>
            <person name="Santos A.J."/>
        </authorList>
    </citation>
    <scope>NUCLEOTIDE SEQUENCE [LARGE SCALE GENOMIC DNA]</scope>
</reference>
<dbReference type="Proteomes" id="UP000054845">
    <property type="component" value="Unassembled WGS sequence"/>
</dbReference>
<organism evidence="1 2">
    <name type="scientific">Ceraceosorus bombacis</name>
    <dbReference type="NCBI Taxonomy" id="401625"/>
    <lineage>
        <taxon>Eukaryota</taxon>
        <taxon>Fungi</taxon>
        <taxon>Dikarya</taxon>
        <taxon>Basidiomycota</taxon>
        <taxon>Ustilaginomycotina</taxon>
        <taxon>Exobasidiomycetes</taxon>
        <taxon>Ceraceosorales</taxon>
        <taxon>Ceraceosoraceae</taxon>
        <taxon>Ceraceosorus</taxon>
    </lineage>
</organism>
<keyword evidence="2" id="KW-1185">Reference proteome</keyword>